<sequence>MDLLAVFLLLLVATASGWFLGYRAGKQKPASAVPDWIPSVDTLLSQHSDASLKRLINAQSMDDDTLELLLKLGRTLRDKGEVERAIHLHQGLFGRTDLSRTHAQELELELARDYLVAGLFDRAERLLQELVNNRSVVQEKAELELVELYEEEGDWQRVVDLYKDRKPASTRLCVRLAHACCELAERAARVGEYLETRRLTRVALKMDSGCARAFVVLGDMAYRQREHNEAVRCYLKAMDLDSHVVVAVLEPLVESFRALHDLSGLLVHLRQHTADLGYVPALEARVEALAYTEGQDKAFEHFLKELEAHPSYTGFVTYLGLLLRQGRLMGQSQSQQAYDILLRITENEPRFVCDHCGFKAREFHWRCPSCKDWASLKAAAPLKYQPAALEDL</sequence>
<dbReference type="InterPro" id="IPR051012">
    <property type="entry name" value="CellSynth/LPSAsmb/PSIAsmb"/>
</dbReference>
<dbReference type="AlphaFoldDB" id="A0A9X3EFI2"/>
<dbReference type="InterPro" id="IPR019734">
    <property type="entry name" value="TPR_rpt"/>
</dbReference>
<evidence type="ECO:0000256" key="4">
    <source>
        <dbReference type="PROSITE-ProRule" id="PRU00339"/>
    </source>
</evidence>
<keyword evidence="2" id="KW-0677">Repeat</keyword>
<dbReference type="Gene3D" id="1.25.40.10">
    <property type="entry name" value="Tetratricopeptide repeat domain"/>
    <property type="match status" value="1"/>
</dbReference>
<protein>
    <recommendedName>
        <fullName evidence="5">LapB rubredoxin metal binding domain-containing protein</fullName>
    </recommendedName>
</protein>
<feature type="domain" description="LapB rubredoxin metal binding" evidence="5">
    <location>
        <begin position="351"/>
        <end position="377"/>
    </location>
</feature>
<evidence type="ECO:0000259" key="5">
    <source>
        <dbReference type="Pfam" id="PF18073"/>
    </source>
</evidence>
<dbReference type="InterPro" id="IPR011990">
    <property type="entry name" value="TPR-like_helical_dom_sf"/>
</dbReference>
<keyword evidence="3 4" id="KW-0802">TPR repeat</keyword>
<dbReference type="Proteomes" id="UP001150830">
    <property type="component" value="Unassembled WGS sequence"/>
</dbReference>
<organism evidence="6 7">
    <name type="scientific">Parathalassolituus penaei</name>
    <dbReference type="NCBI Taxonomy" id="2997323"/>
    <lineage>
        <taxon>Bacteria</taxon>
        <taxon>Pseudomonadati</taxon>
        <taxon>Pseudomonadota</taxon>
        <taxon>Gammaproteobacteria</taxon>
        <taxon>Oceanospirillales</taxon>
        <taxon>Oceanospirillaceae</taxon>
        <taxon>Parathalassolituus</taxon>
    </lineage>
</organism>
<keyword evidence="7" id="KW-1185">Reference proteome</keyword>
<evidence type="ECO:0000256" key="1">
    <source>
        <dbReference type="ARBA" id="ARBA00022723"/>
    </source>
</evidence>
<dbReference type="InterPro" id="IPR041166">
    <property type="entry name" value="Rubredoxin_2"/>
</dbReference>
<reference evidence="6" key="1">
    <citation type="submission" date="2022-11" db="EMBL/GenBank/DDBJ databases">
        <title>Parathalassolutuus dongxingensis gen. nov., sp. nov., a novel member of family Oceanospirillaceae isolated from a coastal shrimp pond in Guangxi, China.</title>
        <authorList>
            <person name="Chen H."/>
        </authorList>
    </citation>
    <scope>NUCLEOTIDE SEQUENCE</scope>
    <source>
        <strain evidence="6">G-43</strain>
    </source>
</reference>
<feature type="repeat" description="TPR" evidence="4">
    <location>
        <begin position="211"/>
        <end position="244"/>
    </location>
</feature>
<comment type="caution">
    <text evidence="6">The sequence shown here is derived from an EMBL/GenBank/DDBJ whole genome shotgun (WGS) entry which is preliminary data.</text>
</comment>
<dbReference type="GO" id="GO:0046872">
    <property type="term" value="F:metal ion binding"/>
    <property type="evidence" value="ECO:0007669"/>
    <property type="project" value="UniProtKB-KW"/>
</dbReference>
<dbReference type="EMBL" id="JAPNOA010000029">
    <property type="protein sequence ID" value="MCY0965815.1"/>
    <property type="molecule type" value="Genomic_DNA"/>
</dbReference>
<proteinExistence type="predicted"/>
<evidence type="ECO:0000313" key="6">
    <source>
        <dbReference type="EMBL" id="MCY0965815.1"/>
    </source>
</evidence>
<dbReference type="PROSITE" id="PS50005">
    <property type="entry name" value="TPR"/>
    <property type="match status" value="1"/>
</dbReference>
<evidence type="ECO:0000313" key="7">
    <source>
        <dbReference type="Proteomes" id="UP001150830"/>
    </source>
</evidence>
<dbReference type="RefSeq" id="WP_283174028.1">
    <property type="nucleotide sequence ID" value="NZ_JAPNOA010000029.1"/>
</dbReference>
<keyword evidence="1" id="KW-0479">Metal-binding</keyword>
<evidence type="ECO:0000256" key="3">
    <source>
        <dbReference type="ARBA" id="ARBA00022803"/>
    </source>
</evidence>
<accession>A0A9X3EFI2</accession>
<evidence type="ECO:0000256" key="2">
    <source>
        <dbReference type="ARBA" id="ARBA00022737"/>
    </source>
</evidence>
<name>A0A9X3EFI2_9GAMM</name>
<dbReference type="PANTHER" id="PTHR45586">
    <property type="entry name" value="TPR REPEAT-CONTAINING PROTEIN PA4667"/>
    <property type="match status" value="1"/>
</dbReference>
<dbReference type="SUPFAM" id="SSF48452">
    <property type="entry name" value="TPR-like"/>
    <property type="match status" value="1"/>
</dbReference>
<gene>
    <name evidence="6" type="ORF">OUO13_11505</name>
</gene>
<dbReference type="Pfam" id="PF18073">
    <property type="entry name" value="Zn_ribbon_LapB"/>
    <property type="match status" value="1"/>
</dbReference>
<dbReference type="PANTHER" id="PTHR45586:SF1">
    <property type="entry name" value="LIPOPOLYSACCHARIDE ASSEMBLY PROTEIN B"/>
    <property type="match status" value="1"/>
</dbReference>